<dbReference type="RefSeq" id="WP_186879594.1">
    <property type="nucleotide sequence ID" value="NZ_JACOGG010000001.1"/>
</dbReference>
<organism evidence="3 4">
    <name type="scientific">Undibacterium rugosum</name>
    <dbReference type="NCBI Taxonomy" id="2762291"/>
    <lineage>
        <taxon>Bacteria</taxon>
        <taxon>Pseudomonadati</taxon>
        <taxon>Pseudomonadota</taxon>
        <taxon>Betaproteobacteria</taxon>
        <taxon>Burkholderiales</taxon>
        <taxon>Oxalobacteraceae</taxon>
        <taxon>Undibacterium</taxon>
    </lineage>
</organism>
<evidence type="ECO:0000256" key="1">
    <source>
        <dbReference type="SAM" id="SignalP"/>
    </source>
</evidence>
<feature type="signal peptide" evidence="1">
    <location>
        <begin position="1"/>
        <end position="32"/>
    </location>
</feature>
<dbReference type="Proteomes" id="UP000612361">
    <property type="component" value="Unassembled WGS sequence"/>
</dbReference>
<reference evidence="3" key="1">
    <citation type="submission" date="2020-08" db="EMBL/GenBank/DDBJ databases">
        <title>Novel species isolated from subtropical streams in China.</title>
        <authorList>
            <person name="Lu H."/>
        </authorList>
    </citation>
    <scope>NUCLEOTIDE SEQUENCE</scope>
    <source>
        <strain evidence="3">CY7W</strain>
    </source>
</reference>
<gene>
    <name evidence="3" type="ORF">H8K47_01200</name>
</gene>
<accession>A0A923KRL2</accession>
<evidence type="ECO:0000313" key="4">
    <source>
        <dbReference type="Proteomes" id="UP000612361"/>
    </source>
</evidence>
<dbReference type="PROSITE" id="PS51257">
    <property type="entry name" value="PROKAR_LIPOPROTEIN"/>
    <property type="match status" value="1"/>
</dbReference>
<name>A0A923KRL2_9BURK</name>
<dbReference type="InterPro" id="IPR007110">
    <property type="entry name" value="Ig-like_dom"/>
</dbReference>
<evidence type="ECO:0000313" key="3">
    <source>
        <dbReference type="EMBL" id="MBC3933964.1"/>
    </source>
</evidence>
<protein>
    <recommendedName>
        <fullName evidence="2">Ig-like domain-containing protein</fullName>
    </recommendedName>
</protein>
<dbReference type="EMBL" id="JACOGG010000001">
    <property type="protein sequence ID" value="MBC3933964.1"/>
    <property type="molecule type" value="Genomic_DNA"/>
</dbReference>
<comment type="caution">
    <text evidence="3">The sequence shown here is derived from an EMBL/GenBank/DDBJ whole genome shotgun (WGS) entry which is preliminary data.</text>
</comment>
<dbReference type="PROSITE" id="PS50835">
    <property type="entry name" value="IG_LIKE"/>
    <property type="match status" value="1"/>
</dbReference>
<feature type="domain" description="Ig-like" evidence="2">
    <location>
        <begin position="153"/>
        <end position="245"/>
    </location>
</feature>
<proteinExistence type="predicted"/>
<sequence>MNPKNRLASIALSTLSTLTLCACGGSSGSSSAAADNSAVSVTVPVPATVSVGDPLSFTGKAASSAGAITKLYWQIETLTLGADSVTGVSNADCKTVTTDSNGTNCVLSLTPPAKLISDVTYKLSFFAVDAKGNQSNSFTTLKVLQAASVTNNPSVKVGADTTVTSGDKVSLSCSGSGGTPATSGNAYAYQWVVSDAAGLTMSLTNPATATASFVAPVVTQSTTVKLQCRVTDDKQRTGTATQSITINPVVKPTVVAISTSGGNVQPGASASLDGSKSTMYDVNGKEVTGQAMYFLWQYKSGPTGATPLTIYNAGSSVASVVFPAVVTTPTSYTFTLNVSTAPIAADGSSADPVKQRDVAFFVSALPAINVTSYNLVQSVNSGASVQLKAETPSNTNSTVPIYFGWTQISGPTVALAGSGSQIAAFFAPTVTAPTTLQFRVSAGYYPVTVANPGSASADLIVQVLPN</sequence>
<evidence type="ECO:0000259" key="2">
    <source>
        <dbReference type="PROSITE" id="PS50835"/>
    </source>
</evidence>
<dbReference type="Gene3D" id="2.60.40.10">
    <property type="entry name" value="Immunoglobulins"/>
    <property type="match status" value="2"/>
</dbReference>
<dbReference type="AlphaFoldDB" id="A0A923KRL2"/>
<feature type="chain" id="PRO_5036907316" description="Ig-like domain-containing protein" evidence="1">
    <location>
        <begin position="33"/>
        <end position="466"/>
    </location>
</feature>
<keyword evidence="4" id="KW-1185">Reference proteome</keyword>
<dbReference type="InterPro" id="IPR013783">
    <property type="entry name" value="Ig-like_fold"/>
</dbReference>
<keyword evidence="1" id="KW-0732">Signal</keyword>